<evidence type="ECO:0000313" key="7">
    <source>
        <dbReference type="Proteomes" id="UP000557193"/>
    </source>
</evidence>
<evidence type="ECO:0000313" key="6">
    <source>
        <dbReference type="EMBL" id="MBB6342022.1"/>
    </source>
</evidence>
<organism evidence="6 7">
    <name type="scientific">Pseudomonas fluvialis</name>
    <dbReference type="NCBI Taxonomy" id="1793966"/>
    <lineage>
        <taxon>Bacteria</taxon>
        <taxon>Pseudomonadati</taxon>
        <taxon>Pseudomonadota</taxon>
        <taxon>Gammaproteobacteria</taxon>
        <taxon>Pseudomonadales</taxon>
        <taxon>Pseudomonadaceae</taxon>
        <taxon>Pseudomonas</taxon>
    </lineage>
</organism>
<gene>
    <name evidence="6" type="ORF">HNP49_002190</name>
</gene>
<dbReference type="EMBL" id="JACHLL010000003">
    <property type="protein sequence ID" value="MBB6342022.1"/>
    <property type="molecule type" value="Genomic_DNA"/>
</dbReference>
<reference evidence="6 7" key="1">
    <citation type="submission" date="2020-08" db="EMBL/GenBank/DDBJ databases">
        <title>Functional genomics of gut bacteria from endangered species of beetles.</title>
        <authorList>
            <person name="Carlos-Shanley C."/>
        </authorList>
    </citation>
    <scope>NUCLEOTIDE SEQUENCE [LARGE SCALE GENOMIC DNA]</scope>
    <source>
        <strain evidence="6 7">S00202</strain>
    </source>
</reference>
<dbReference type="Pfam" id="PF06803">
    <property type="entry name" value="DUF1232"/>
    <property type="match status" value="1"/>
</dbReference>
<dbReference type="RefSeq" id="WP_184683210.1">
    <property type="nucleotide sequence ID" value="NZ_JACHLL010000003.1"/>
</dbReference>
<keyword evidence="3" id="KW-1133">Transmembrane helix</keyword>
<accession>A0A7X0BSU3</accession>
<keyword evidence="7" id="KW-1185">Reference proteome</keyword>
<evidence type="ECO:0000256" key="4">
    <source>
        <dbReference type="ARBA" id="ARBA00023136"/>
    </source>
</evidence>
<keyword evidence="2" id="KW-0812">Transmembrane</keyword>
<feature type="domain" description="DUF1232" evidence="5">
    <location>
        <begin position="71"/>
        <end position="106"/>
    </location>
</feature>
<proteinExistence type="predicted"/>
<name>A0A7X0BSU3_9PSED</name>
<evidence type="ECO:0000256" key="3">
    <source>
        <dbReference type="ARBA" id="ARBA00022989"/>
    </source>
</evidence>
<dbReference type="Proteomes" id="UP000557193">
    <property type="component" value="Unassembled WGS sequence"/>
</dbReference>
<sequence length="152" mass="17369">MAAPLNFSRYLHLAQAFLARGRLPALLLAVTRKASKGGLRMRPLQDDLKLMRALCVAWWRGDYRELDRQTLLAVMAALVYFITPVDAVPDWVLMLGLLDDLAVLGWVLRRWRNELDAFRDWYAVQPQSSQLVLQQLPELPERVVAENPTVSS</sequence>
<evidence type="ECO:0000256" key="1">
    <source>
        <dbReference type="ARBA" id="ARBA00004127"/>
    </source>
</evidence>
<evidence type="ECO:0000256" key="2">
    <source>
        <dbReference type="ARBA" id="ARBA00022692"/>
    </source>
</evidence>
<keyword evidence="4" id="KW-0472">Membrane</keyword>
<dbReference type="InterPro" id="IPR010652">
    <property type="entry name" value="DUF1232"/>
</dbReference>
<dbReference type="GO" id="GO:0012505">
    <property type="term" value="C:endomembrane system"/>
    <property type="evidence" value="ECO:0007669"/>
    <property type="project" value="UniProtKB-SubCell"/>
</dbReference>
<comment type="subcellular location">
    <subcellularLocation>
        <location evidence="1">Endomembrane system</location>
        <topology evidence="1">Multi-pass membrane protein</topology>
    </subcellularLocation>
</comment>
<protein>
    <submittedName>
        <fullName evidence="6">Uncharacterized membrane protein YkvA (DUF1232 family)</fullName>
    </submittedName>
</protein>
<comment type="caution">
    <text evidence="6">The sequence shown here is derived from an EMBL/GenBank/DDBJ whole genome shotgun (WGS) entry which is preliminary data.</text>
</comment>
<evidence type="ECO:0000259" key="5">
    <source>
        <dbReference type="Pfam" id="PF06803"/>
    </source>
</evidence>
<dbReference type="AlphaFoldDB" id="A0A7X0BSU3"/>